<dbReference type="AlphaFoldDB" id="A0A5N6QEJ1"/>
<keyword evidence="3" id="KW-1185">Reference proteome</keyword>
<reference evidence="2 3" key="1">
    <citation type="submission" date="2019-06" db="EMBL/GenBank/DDBJ databases">
        <title>A chromosomal-level reference genome of Carpinus fangiana (Coryloideae, Betulaceae).</title>
        <authorList>
            <person name="Yang X."/>
            <person name="Wang Z."/>
            <person name="Zhang L."/>
            <person name="Hao G."/>
            <person name="Liu J."/>
            <person name="Yang Y."/>
        </authorList>
    </citation>
    <scope>NUCLEOTIDE SEQUENCE [LARGE SCALE GENOMIC DNA]</scope>
    <source>
        <strain evidence="2">Cfa_2016G</strain>
        <tissue evidence="2">Leaf</tissue>
    </source>
</reference>
<accession>A0A5N6QEJ1</accession>
<feature type="region of interest" description="Disordered" evidence="1">
    <location>
        <begin position="1"/>
        <end position="34"/>
    </location>
</feature>
<evidence type="ECO:0000313" key="2">
    <source>
        <dbReference type="EMBL" id="KAE7997535.1"/>
    </source>
</evidence>
<evidence type="ECO:0000313" key="3">
    <source>
        <dbReference type="Proteomes" id="UP000327013"/>
    </source>
</evidence>
<gene>
    <name evidence="2" type="ORF">FH972_002162</name>
</gene>
<dbReference type="EMBL" id="CM017321">
    <property type="protein sequence ID" value="KAE7997535.1"/>
    <property type="molecule type" value="Genomic_DNA"/>
</dbReference>
<dbReference type="Proteomes" id="UP000327013">
    <property type="component" value="Chromosome 1"/>
</dbReference>
<evidence type="ECO:0000256" key="1">
    <source>
        <dbReference type="SAM" id="MobiDB-lite"/>
    </source>
</evidence>
<proteinExistence type="predicted"/>
<feature type="compositionally biased region" description="Basic and acidic residues" evidence="1">
    <location>
        <begin position="7"/>
        <end position="34"/>
    </location>
</feature>
<organism evidence="2 3">
    <name type="scientific">Carpinus fangiana</name>
    <dbReference type="NCBI Taxonomy" id="176857"/>
    <lineage>
        <taxon>Eukaryota</taxon>
        <taxon>Viridiplantae</taxon>
        <taxon>Streptophyta</taxon>
        <taxon>Embryophyta</taxon>
        <taxon>Tracheophyta</taxon>
        <taxon>Spermatophyta</taxon>
        <taxon>Magnoliopsida</taxon>
        <taxon>eudicotyledons</taxon>
        <taxon>Gunneridae</taxon>
        <taxon>Pentapetalae</taxon>
        <taxon>rosids</taxon>
        <taxon>fabids</taxon>
        <taxon>Fagales</taxon>
        <taxon>Betulaceae</taxon>
        <taxon>Carpinus</taxon>
    </lineage>
</organism>
<protein>
    <submittedName>
        <fullName evidence="2">Uncharacterized protein</fullName>
    </submittedName>
</protein>
<sequence length="53" mass="5889">MACSLQRESRQVAKGGKRERGSRREMAAQREREAGGLCRAVGDWKVERGGQQA</sequence>
<name>A0A5N6QEJ1_9ROSI</name>